<sequence length="277" mass="29000">MKQGATRESQKPTPSRAVGFPETAQPGHSGHWRTDAHRGCRTAATRLVGRARHQSPHDAPAPAALSTRPPEPSRNTPLPFHPAATVRWCFTPDESGGLSGRARVVSGSGQLPRAHAVTHGTVFTRVLTHELPFSMLVAAARQRPGDAHAAGAAPSRGARGLAGGRHRGADARAGRPTLPRPPAARAGVHRPHRRGARNGGATRDSRLGRRGESLRAADVVRRGGPHAQCLPGPPRATPQQPSLVPEQDTPRRGLGAAGRSPGGNVRRGAPCPASGWT</sequence>
<feature type="compositionally biased region" description="Low complexity" evidence="1">
    <location>
        <begin position="147"/>
        <end position="159"/>
    </location>
</feature>
<accession>Q1D2Z0</accession>
<keyword evidence="3" id="KW-1185">Reference proteome</keyword>
<dbReference type="EMBL" id="CP000113">
    <property type="protein sequence ID" value="ABF90682.1"/>
    <property type="molecule type" value="Genomic_DNA"/>
</dbReference>
<dbReference type="HOGENOM" id="CLU_1004088_0_0_7"/>
<evidence type="ECO:0000313" key="2">
    <source>
        <dbReference type="EMBL" id="ABF90682.1"/>
    </source>
</evidence>
<feature type="region of interest" description="Disordered" evidence="1">
    <location>
        <begin position="146"/>
        <end position="277"/>
    </location>
</feature>
<protein>
    <submittedName>
        <fullName evidence="2">Uncharacterized protein</fullName>
    </submittedName>
</protein>
<organism evidence="2 3">
    <name type="scientific">Myxococcus xanthus (strain DK1622)</name>
    <dbReference type="NCBI Taxonomy" id="246197"/>
    <lineage>
        <taxon>Bacteria</taxon>
        <taxon>Pseudomonadati</taxon>
        <taxon>Myxococcota</taxon>
        <taxon>Myxococcia</taxon>
        <taxon>Myxococcales</taxon>
        <taxon>Cystobacterineae</taxon>
        <taxon>Myxococcaceae</taxon>
        <taxon>Myxococcus</taxon>
    </lineage>
</organism>
<dbReference type="KEGG" id="mxa:MXAN_4822"/>
<name>Q1D2Z0_MYXXD</name>
<dbReference type="EnsemblBacteria" id="ABF90682">
    <property type="protein sequence ID" value="ABF90682"/>
    <property type="gene ID" value="MXAN_4822"/>
</dbReference>
<feature type="compositionally biased region" description="Basic and acidic residues" evidence="1">
    <location>
        <begin position="203"/>
        <end position="221"/>
    </location>
</feature>
<gene>
    <name evidence="2" type="ordered locus">MXAN_4822</name>
</gene>
<evidence type="ECO:0000256" key="1">
    <source>
        <dbReference type="SAM" id="MobiDB-lite"/>
    </source>
</evidence>
<proteinExistence type="predicted"/>
<dbReference type="STRING" id="246197.MXAN_4822"/>
<dbReference type="Proteomes" id="UP000002402">
    <property type="component" value="Chromosome"/>
</dbReference>
<reference evidence="2 3" key="1">
    <citation type="journal article" date="2006" name="Proc. Natl. Acad. Sci. U.S.A.">
        <title>Evolution of sensory complexity recorded in a myxobacterial genome.</title>
        <authorList>
            <person name="Goldman B.S."/>
            <person name="Nierman W.C."/>
            <person name="Kaiser D."/>
            <person name="Slater S.C."/>
            <person name="Durkin A.S."/>
            <person name="Eisen J.A."/>
            <person name="Ronning C.M."/>
            <person name="Barbazuk W.B."/>
            <person name="Blanchard M."/>
            <person name="Field C."/>
            <person name="Halling C."/>
            <person name="Hinkle G."/>
            <person name="Iartchuk O."/>
            <person name="Kim H.S."/>
            <person name="Mackenzie C."/>
            <person name="Madupu R."/>
            <person name="Miller N."/>
            <person name="Shvartsbeyn A."/>
            <person name="Sullivan S.A."/>
            <person name="Vaudin M."/>
            <person name="Wiegand R."/>
            <person name="Kaplan H.B."/>
        </authorList>
    </citation>
    <scope>NUCLEOTIDE SEQUENCE [LARGE SCALE GENOMIC DNA]</scope>
    <source>
        <strain evidence="3">DK1622</strain>
    </source>
</reference>
<feature type="compositionally biased region" description="Basic residues" evidence="1">
    <location>
        <begin position="187"/>
        <end position="196"/>
    </location>
</feature>
<feature type="region of interest" description="Disordered" evidence="1">
    <location>
        <begin position="1"/>
        <end position="80"/>
    </location>
</feature>
<evidence type="ECO:0000313" key="3">
    <source>
        <dbReference type="Proteomes" id="UP000002402"/>
    </source>
</evidence>
<dbReference type="AlphaFoldDB" id="Q1D2Z0"/>